<dbReference type="Proteomes" id="UP000692896">
    <property type="component" value="Unassembled WGS sequence"/>
</dbReference>
<keyword evidence="4" id="KW-0285">Flavoprotein</keyword>
<feature type="compositionally biased region" description="Polar residues" evidence="7">
    <location>
        <begin position="394"/>
        <end position="403"/>
    </location>
</feature>
<dbReference type="PANTHER" id="PTHR43004:SF19">
    <property type="entry name" value="BINDING MONOOXYGENASE, PUTATIVE (JCVI)-RELATED"/>
    <property type="match status" value="1"/>
</dbReference>
<dbReference type="Pfam" id="PF07976">
    <property type="entry name" value="Phe_hydrox_dim"/>
    <property type="match status" value="1"/>
</dbReference>
<dbReference type="Pfam" id="PF01494">
    <property type="entry name" value="FAD_binding_3"/>
    <property type="match status" value="1"/>
</dbReference>
<dbReference type="GO" id="GO:0071949">
    <property type="term" value="F:FAD binding"/>
    <property type="evidence" value="ECO:0007669"/>
    <property type="project" value="InterPro"/>
</dbReference>
<comment type="similarity">
    <text evidence="2">Belongs to the PheA/TfdB FAD monooxygenase family.</text>
</comment>
<accession>A0A944DHE5</accession>
<evidence type="ECO:0000313" key="10">
    <source>
        <dbReference type="EMBL" id="MBT2327923.1"/>
    </source>
</evidence>
<keyword evidence="10" id="KW-0503">Monooxygenase</keyword>
<dbReference type="SUPFAM" id="SSF51905">
    <property type="entry name" value="FAD/NAD(P)-binding domain"/>
    <property type="match status" value="1"/>
</dbReference>
<feature type="domain" description="Phenol hydroxylase-like C-terminal dimerisation" evidence="9">
    <location>
        <begin position="500"/>
        <end position="536"/>
    </location>
</feature>
<dbReference type="InterPro" id="IPR036249">
    <property type="entry name" value="Thioredoxin-like_sf"/>
</dbReference>
<evidence type="ECO:0000256" key="5">
    <source>
        <dbReference type="ARBA" id="ARBA00022827"/>
    </source>
</evidence>
<dbReference type="Gene3D" id="3.50.50.60">
    <property type="entry name" value="FAD/NAD(P)-binding domain"/>
    <property type="match status" value="1"/>
</dbReference>
<name>A0A944DHE5_PSEFL</name>
<dbReference type="InterPro" id="IPR036188">
    <property type="entry name" value="FAD/NAD-bd_sf"/>
</dbReference>
<feature type="domain" description="FAD-binding" evidence="8">
    <location>
        <begin position="9"/>
        <end position="346"/>
    </location>
</feature>
<dbReference type="AlphaFoldDB" id="A0A944DHE5"/>
<evidence type="ECO:0000256" key="6">
    <source>
        <dbReference type="ARBA" id="ARBA00024806"/>
    </source>
</evidence>
<comment type="cofactor">
    <cofactor evidence="1">
        <name>FAD</name>
        <dbReference type="ChEBI" id="CHEBI:57692"/>
    </cofactor>
</comment>
<comment type="function">
    <text evidence="6">Serves to protect the cell against DNA damage by alkyl hydroperoxides. It can use either NADH or NADPH as electron donor for direct reduction of redox dyes or of alkyl hydroperoxides when combined with the AhpC protein.</text>
</comment>
<proteinExistence type="inferred from homology"/>
<dbReference type="Gene3D" id="3.30.70.2450">
    <property type="match status" value="1"/>
</dbReference>
<dbReference type="SUPFAM" id="SSF52833">
    <property type="entry name" value="Thioredoxin-like"/>
    <property type="match status" value="1"/>
</dbReference>
<keyword evidence="10" id="KW-0560">Oxidoreductase</keyword>
<evidence type="ECO:0000256" key="1">
    <source>
        <dbReference type="ARBA" id="ARBA00001974"/>
    </source>
</evidence>
<feature type="region of interest" description="Disordered" evidence="7">
    <location>
        <begin position="392"/>
        <end position="415"/>
    </location>
</feature>
<dbReference type="GO" id="GO:0016709">
    <property type="term" value="F:oxidoreductase activity, acting on paired donors, with incorporation or reduction of molecular oxygen, NAD(P)H as one donor, and incorporation of one atom of oxygen"/>
    <property type="evidence" value="ECO:0007669"/>
    <property type="project" value="UniProtKB-ARBA"/>
</dbReference>
<dbReference type="InterPro" id="IPR012941">
    <property type="entry name" value="Phe_hydrox_C_dim_dom"/>
</dbReference>
<comment type="caution">
    <text evidence="10">The sequence shown here is derived from an EMBL/GenBank/DDBJ whole genome shotgun (WGS) entry which is preliminary data.</text>
</comment>
<evidence type="ECO:0000256" key="2">
    <source>
        <dbReference type="ARBA" id="ARBA00007801"/>
    </source>
</evidence>
<dbReference type="PRINTS" id="PR00420">
    <property type="entry name" value="RNGMNOXGNASE"/>
</dbReference>
<dbReference type="InterPro" id="IPR002938">
    <property type="entry name" value="FAD-bd"/>
</dbReference>
<dbReference type="PANTHER" id="PTHR43004">
    <property type="entry name" value="TRK SYSTEM POTASSIUM UPTAKE PROTEIN"/>
    <property type="match status" value="1"/>
</dbReference>
<dbReference type="RefSeq" id="WP_214917395.1">
    <property type="nucleotide sequence ID" value="NZ_JAGGNX010000019.1"/>
</dbReference>
<evidence type="ECO:0000256" key="7">
    <source>
        <dbReference type="SAM" id="MobiDB-lite"/>
    </source>
</evidence>
<evidence type="ECO:0000256" key="3">
    <source>
        <dbReference type="ARBA" id="ARBA00020059"/>
    </source>
</evidence>
<gene>
    <name evidence="10" type="ORF">J7E47_04240</name>
</gene>
<evidence type="ECO:0000256" key="4">
    <source>
        <dbReference type="ARBA" id="ARBA00022630"/>
    </source>
</evidence>
<evidence type="ECO:0000313" key="11">
    <source>
        <dbReference type="Proteomes" id="UP000692896"/>
    </source>
</evidence>
<keyword evidence="5" id="KW-0274">FAD</keyword>
<protein>
    <recommendedName>
        <fullName evidence="3">Alkyl hydroperoxide reductase subunit F</fullName>
    </recommendedName>
</protein>
<sequence length="556" mass="61899">MSHTENTATPVLIVGAGPVGLLMGLQLQRYGIAHRLIDKRLQRQSFSKAFAIHSRSMEVLEDLGLLEPLLARAVRVEQMNIYSNRKRLITYDLGQLDVPYPFTASIPQNSVEDILEQRYLALGGQVERGLELYNLMQHEQAAHATLVDQHGHQETVECSWLVGCDGGMSHVRKLAGIAFEGGHYPRPYIIADGKLSWAGDNRSGHVFTSGDGYMMLFPLPDGRHRVVIDCEDVTLTTADLSIEQVNARLHERGFNDISLADPVWLSVTTFQHRLAEQYRLGRVFLAGDACHVHSPIGGQGLNTGLQDAYNLSWKIAHVLTGHARPALLDSYQVERRPVAQTVLKNTNQQMRMLNLKNPLLRLLRDSVIPTLATTRRFQERIMKQATGFQIDYGTRSTAQNSNGPGTGQRMPDGAISSTDAGTRRVFDLLKGTHFCALVFEPRSPASASQLEQLSRALYAEMRQTEFLQAYLLGGPTTAAMAPPHGFTSTYAIDDALRDQLGVEEGGLFLVRPDGYLALRCELSQVEQLKDYFQQFYPWTSHPEPRDGLRATQPITG</sequence>
<dbReference type="Gene3D" id="3.40.30.120">
    <property type="match status" value="1"/>
</dbReference>
<dbReference type="InterPro" id="IPR050641">
    <property type="entry name" value="RIFMO-like"/>
</dbReference>
<evidence type="ECO:0000259" key="9">
    <source>
        <dbReference type="Pfam" id="PF07976"/>
    </source>
</evidence>
<reference evidence="10" key="1">
    <citation type="submission" date="2021-03" db="EMBL/GenBank/DDBJ databases">
        <title>Genomic analysis provides insights into the functional capacity of soil bacteria communities inhabiting an altitudinal gradient in the Atacama Desert.</title>
        <authorList>
            <person name="Gonzalez M."/>
            <person name="Maldonado J."/>
            <person name="Maza F."/>
            <person name="Hodar C."/>
            <person name="Cortes M."/>
            <person name="Palma R."/>
            <person name="Andreani C."/>
            <person name="Gaete A."/>
            <person name="Vasquez-Dean J."/>
            <person name="Acuna V."/>
            <person name="Aguado M."/>
            <person name="Mandakovic D."/>
            <person name="Latorre M."/>
            <person name="Orellana A."/>
            <person name="Gutierrez R."/>
            <person name="Montecino M."/>
            <person name="Allende M."/>
            <person name="Maass A."/>
            <person name="Cambiazo V."/>
        </authorList>
    </citation>
    <scope>NUCLEOTIDE SEQUENCE</scope>
    <source>
        <strain evidence="10">ISL-25</strain>
    </source>
</reference>
<organism evidence="10 11">
    <name type="scientific">Pseudomonas fluorescens</name>
    <dbReference type="NCBI Taxonomy" id="294"/>
    <lineage>
        <taxon>Bacteria</taxon>
        <taxon>Pseudomonadati</taxon>
        <taxon>Pseudomonadota</taxon>
        <taxon>Gammaproteobacteria</taxon>
        <taxon>Pseudomonadales</taxon>
        <taxon>Pseudomonadaceae</taxon>
        <taxon>Pseudomonas</taxon>
    </lineage>
</organism>
<evidence type="ECO:0000259" key="8">
    <source>
        <dbReference type="Pfam" id="PF01494"/>
    </source>
</evidence>
<dbReference type="EMBL" id="JAGGOB010000008">
    <property type="protein sequence ID" value="MBT2327923.1"/>
    <property type="molecule type" value="Genomic_DNA"/>
</dbReference>